<reference evidence="1 2" key="1">
    <citation type="submission" date="2022-10" db="EMBL/GenBank/DDBJ databases">
        <title>Draft genome sequence of Streptomyces sp. YSPA8.</title>
        <authorList>
            <person name="Moriuchi R."/>
            <person name="Dohra H."/>
            <person name="Yamamura H."/>
            <person name="Kodani S."/>
        </authorList>
    </citation>
    <scope>NUCLEOTIDE SEQUENCE [LARGE SCALE GENOMIC DNA]</scope>
    <source>
        <strain evidence="1 2">YSPA8</strain>
    </source>
</reference>
<dbReference type="Gene3D" id="3.40.390.10">
    <property type="entry name" value="Collagenase (Catalytic Domain)"/>
    <property type="match status" value="1"/>
</dbReference>
<dbReference type="InterPro" id="IPR036375">
    <property type="entry name" value="Hemopexin-like_dom_sf"/>
</dbReference>
<protein>
    <submittedName>
        <fullName evidence="1">Uncharacterized protein</fullName>
    </submittedName>
</protein>
<proteinExistence type="predicted"/>
<accession>A0ABQ5PAI5</accession>
<dbReference type="InterPro" id="IPR024079">
    <property type="entry name" value="MetalloPept_cat_dom_sf"/>
</dbReference>
<comment type="caution">
    <text evidence="1">The sequence shown here is derived from an EMBL/GenBank/DDBJ whole genome shotgun (WGS) entry which is preliminary data.</text>
</comment>
<organism evidence="1 2">
    <name type="scientific">Streptomyces yaizuensis</name>
    <dbReference type="NCBI Taxonomy" id="2989713"/>
    <lineage>
        <taxon>Bacteria</taxon>
        <taxon>Bacillati</taxon>
        <taxon>Actinomycetota</taxon>
        <taxon>Actinomycetes</taxon>
        <taxon>Kitasatosporales</taxon>
        <taxon>Streptomycetaceae</taxon>
        <taxon>Streptomyces</taxon>
    </lineage>
</organism>
<gene>
    <name evidence="1" type="ORF">SYYSPA8_34895</name>
</gene>
<evidence type="ECO:0000313" key="1">
    <source>
        <dbReference type="EMBL" id="GLF99598.1"/>
    </source>
</evidence>
<dbReference type="EMBL" id="BSBI01000021">
    <property type="protein sequence ID" value="GLF99598.1"/>
    <property type="molecule type" value="Genomic_DNA"/>
</dbReference>
<name>A0ABQ5PAI5_9ACTN</name>
<evidence type="ECO:0000313" key="2">
    <source>
        <dbReference type="Proteomes" id="UP001291653"/>
    </source>
</evidence>
<sequence length="929" mass="99963">MALFRYKSTAYAYAVSHASASGWNALFASGDKALVIGENDQISSGALTAAYGGALAPLVGVWTSCTEGALQPPDENGVRQLLLFYGDNYLWLRWGTTRVHETGPWRNLRLGPIGTTLGQLLPAAWQSGIDVLLQAPTAANGAWQTYFFRGERVLTLNSETGVIRNVPIGEGPDAGQPGWGKLPTAFTHDLDHILALPPAAGGIRRSLLIKGADGVILNWSTGVEKQGALTTLTPGLAKLTGDIAVPREAFSGRYEWRSATTKLVLRVDLEGPTTSRMISGDIFSLGGGGSRYENSFRCTPTTVQVSPGSVVADAATVEFDDPSTPATTLSLLIDRKPLSGALPSAIWDLNRADWTQTLSGNGHRRSPYLRTIDHEVDSVTGTAAFESYDTARAATPPGYRNRVLTVPAAFAEAGLELRAAGVRNTVDTSGSGTDLRWSTAELHAAMVANFSQHADSPQWKLWTLVATRYAETRFGFLTYGIMFDTIGPSRQGVAVFNDALQLDGALGNRVDLHTHVHELGHAFNLMHSWDKNAAWPPAPLGPRWGYGDLSWMNYPYYYEGPNGDTGENAYWADFPFRFSESELRHLRHGFLPYVIPGYARWSLGGASQVPDPGLFIPPATDESGLRLELTGRTAFEYGEPVVAELRLTRSGTRDQVTVSPLLHPHDGHVVLRIQDPYGNARIYRPLARTCHGHGDDAPTTVLDHTTPALYESAYIGSGGDGLYFAEPGLYRVTAAYQAPDGSRTVSAPTAFRVRAPLDRTDQHVGELLIGDEQGTLLTLLGSDAPTLTSGNDALQEVVERYGDHPLATYARLARGANAGRHFQTLTDSGLTVRPPDIADSVRQLTAAVDASLGDEGLDNITLNAAMRRLALVHAKDGDTEAANQVLDTLVTTFENKGVPAPVQATVTAQADAVREQIAEQSTDGSDTPT</sequence>
<keyword evidence="2" id="KW-1185">Reference proteome</keyword>
<dbReference type="SUPFAM" id="SSF55486">
    <property type="entry name" value="Metalloproteases ('zincins'), catalytic domain"/>
    <property type="match status" value="1"/>
</dbReference>
<dbReference type="Gene3D" id="2.110.10.10">
    <property type="entry name" value="Hemopexin-like domain"/>
    <property type="match status" value="1"/>
</dbReference>
<dbReference type="Proteomes" id="UP001291653">
    <property type="component" value="Unassembled WGS sequence"/>
</dbReference>
<dbReference type="RefSeq" id="WP_323451534.1">
    <property type="nucleotide sequence ID" value="NZ_BSBI01000021.1"/>
</dbReference>